<keyword evidence="3" id="KW-1185">Reference proteome</keyword>
<proteinExistence type="predicted"/>
<dbReference type="EMBL" id="JAWRCP010000002">
    <property type="protein sequence ID" value="MDW6094568.1"/>
    <property type="molecule type" value="Genomic_DNA"/>
</dbReference>
<evidence type="ECO:0000259" key="1">
    <source>
        <dbReference type="Pfam" id="PF21758"/>
    </source>
</evidence>
<gene>
    <name evidence="2" type="ORF">SBX64_18660</name>
</gene>
<organism evidence="2 3">
    <name type="scientific">Vibrio rhizosphaerae</name>
    <dbReference type="NCBI Taxonomy" id="398736"/>
    <lineage>
        <taxon>Bacteria</taxon>
        <taxon>Pseudomonadati</taxon>
        <taxon>Pseudomonadota</taxon>
        <taxon>Gammaproteobacteria</taxon>
        <taxon>Vibrionales</taxon>
        <taxon>Vibrionaceae</taxon>
        <taxon>Vibrio</taxon>
    </lineage>
</organism>
<feature type="domain" description="Prenylated flavin chaperone LpdD-like" evidence="1">
    <location>
        <begin position="18"/>
        <end position="129"/>
    </location>
</feature>
<reference evidence="2 3" key="1">
    <citation type="submission" date="2023-11" db="EMBL/GenBank/DDBJ databases">
        <title>Plant-associative lifestyle of Vibrio porteresiae and its evolutionary dynamics.</title>
        <authorList>
            <person name="Rameshkumar N."/>
            <person name="Kirti K."/>
        </authorList>
    </citation>
    <scope>NUCLEOTIDE SEQUENCE [LARGE SCALE GENOMIC DNA]</scope>
    <source>
        <strain evidence="2 3">MSSRF7</strain>
    </source>
</reference>
<dbReference type="Proteomes" id="UP001279860">
    <property type="component" value="Unassembled WGS sequence"/>
</dbReference>
<dbReference type="Pfam" id="PF21758">
    <property type="entry name" value="PAC_bac"/>
    <property type="match status" value="1"/>
</dbReference>
<name>A0ABU4J0A2_9VIBR</name>
<comment type="caution">
    <text evidence="2">The sequence shown here is derived from an EMBL/GenBank/DDBJ whole genome shotgun (WGS) entry which is preliminary data.</text>
</comment>
<sequence>MTPSHPSDDIVRLALKSADIVIELVAVRVGRDLLVTIHGGDAAHIGAVALAQPRASLQDASKGSASTSVLCVMGHKEDLLAHHIAQMIASALNCVVSVSCGIHIDQATPDHLSTIPQMVDTLARQLIDHQQTATV</sequence>
<evidence type="ECO:0000313" key="2">
    <source>
        <dbReference type="EMBL" id="MDW6094568.1"/>
    </source>
</evidence>
<dbReference type="InterPro" id="IPR048844">
    <property type="entry name" value="LpdD_chaperone-like"/>
</dbReference>
<accession>A0ABU4J0A2</accession>
<protein>
    <recommendedName>
        <fullName evidence="1">Prenylated flavin chaperone LpdD-like domain-containing protein</fullName>
    </recommendedName>
</protein>
<evidence type="ECO:0000313" key="3">
    <source>
        <dbReference type="Proteomes" id="UP001279860"/>
    </source>
</evidence>
<dbReference type="RefSeq" id="WP_051680775.1">
    <property type="nucleotide sequence ID" value="NZ_AP024904.1"/>
</dbReference>